<sequence>MYFYSLPSIVSLCVAWARLVSSTQGSASTSAQQQHTHVANNSEFLSRQTHFGYTGATGPLGWAGLSPNNSLCTSGSRQSPINLGSWTGSPTVNPQVLISDGYGDFENLGTTVEVAAVGQTHFGGKNYQLRQFHFHTPSEHRINEEYFPLEIHLVHQASDGARLVLGAVFEIATNGATTPLVDTLARQIQQIATPGSKTRVYGLTSHELINIFQNHRLYEYYGSLTTPPCSEGITWLVAQTPLALDVGSYLAFKRVLKFNSRYTQNIPGKINLARIAASQMAR</sequence>
<feature type="domain" description="Alpha-carbonic anhydrase" evidence="10">
    <location>
        <begin position="49"/>
        <end position="282"/>
    </location>
</feature>
<dbReference type="InterPro" id="IPR023561">
    <property type="entry name" value="Carbonic_anhydrase_a-class"/>
</dbReference>
<keyword evidence="12" id="KW-1185">Reference proteome</keyword>
<dbReference type="PROSITE" id="PS51144">
    <property type="entry name" value="ALPHA_CA_2"/>
    <property type="match status" value="1"/>
</dbReference>
<dbReference type="CDD" id="cd03124">
    <property type="entry name" value="alpha_CA_prokaryotic_like"/>
    <property type="match status" value="1"/>
</dbReference>
<dbReference type="InterPro" id="IPR018338">
    <property type="entry name" value="Carbonic_anhydrase_a-class_CS"/>
</dbReference>
<comment type="caution">
    <text evidence="11">The sequence shown here is derived from an EMBL/GenBank/DDBJ whole genome shotgun (WGS) entry which is preliminary data.</text>
</comment>
<feature type="chain" id="PRO_5040535665" description="Carbonic anhydrase" evidence="9">
    <location>
        <begin position="23"/>
        <end position="282"/>
    </location>
</feature>
<keyword evidence="7 9" id="KW-0456">Lyase</keyword>
<dbReference type="EMBL" id="JABCKV010000073">
    <property type="protein sequence ID" value="KAG5644356.1"/>
    <property type="molecule type" value="Genomic_DNA"/>
</dbReference>
<comment type="function">
    <text evidence="2 9">Reversible hydration of carbon dioxide.</text>
</comment>
<evidence type="ECO:0000256" key="6">
    <source>
        <dbReference type="ARBA" id="ARBA00022833"/>
    </source>
</evidence>
<comment type="catalytic activity">
    <reaction evidence="8 9">
        <text>hydrogencarbonate + H(+) = CO2 + H2O</text>
        <dbReference type="Rhea" id="RHEA:10748"/>
        <dbReference type="ChEBI" id="CHEBI:15377"/>
        <dbReference type="ChEBI" id="CHEBI:15378"/>
        <dbReference type="ChEBI" id="CHEBI:16526"/>
        <dbReference type="ChEBI" id="CHEBI:17544"/>
        <dbReference type="EC" id="4.2.1.1"/>
    </reaction>
</comment>
<dbReference type="SUPFAM" id="SSF51069">
    <property type="entry name" value="Carbonic anhydrase"/>
    <property type="match status" value="1"/>
</dbReference>
<dbReference type="PANTHER" id="PTHR18952:SF265">
    <property type="entry name" value="CARBONIC ANHYDRASE"/>
    <property type="match status" value="1"/>
</dbReference>
<organism evidence="11 12">
    <name type="scientific">Asterophora parasitica</name>
    <dbReference type="NCBI Taxonomy" id="117018"/>
    <lineage>
        <taxon>Eukaryota</taxon>
        <taxon>Fungi</taxon>
        <taxon>Dikarya</taxon>
        <taxon>Basidiomycota</taxon>
        <taxon>Agaricomycotina</taxon>
        <taxon>Agaricomycetes</taxon>
        <taxon>Agaricomycetidae</taxon>
        <taxon>Agaricales</taxon>
        <taxon>Tricholomatineae</taxon>
        <taxon>Lyophyllaceae</taxon>
        <taxon>Asterophora</taxon>
    </lineage>
</organism>
<evidence type="ECO:0000256" key="2">
    <source>
        <dbReference type="ARBA" id="ARBA00002904"/>
    </source>
</evidence>
<dbReference type="GO" id="GO:0004089">
    <property type="term" value="F:carbonate dehydratase activity"/>
    <property type="evidence" value="ECO:0007669"/>
    <property type="project" value="UniProtKB-UniRule"/>
</dbReference>
<dbReference type="PROSITE" id="PS00162">
    <property type="entry name" value="ALPHA_CA_1"/>
    <property type="match status" value="1"/>
</dbReference>
<gene>
    <name evidence="11" type="ORF">DXG03_008653</name>
</gene>
<reference evidence="11" key="1">
    <citation type="submission" date="2020-07" db="EMBL/GenBank/DDBJ databases">
        <authorList>
            <person name="Nieuwenhuis M."/>
            <person name="Van De Peppel L.J.J."/>
        </authorList>
    </citation>
    <scope>NUCLEOTIDE SEQUENCE</scope>
    <source>
        <strain evidence="11">AP01</strain>
        <tissue evidence="11">Mycelium</tissue>
    </source>
</reference>
<dbReference type="InterPro" id="IPR036398">
    <property type="entry name" value="CA_dom_sf"/>
</dbReference>
<dbReference type="Gene3D" id="3.10.200.10">
    <property type="entry name" value="Alpha carbonic anhydrase"/>
    <property type="match status" value="1"/>
</dbReference>
<dbReference type="InterPro" id="IPR041891">
    <property type="entry name" value="Alpha_CA_prokaryot-like"/>
</dbReference>
<evidence type="ECO:0000313" key="12">
    <source>
        <dbReference type="Proteomes" id="UP000775547"/>
    </source>
</evidence>
<evidence type="ECO:0000313" key="11">
    <source>
        <dbReference type="EMBL" id="KAG5644356.1"/>
    </source>
</evidence>
<evidence type="ECO:0000256" key="5">
    <source>
        <dbReference type="ARBA" id="ARBA00022723"/>
    </source>
</evidence>
<evidence type="ECO:0000256" key="1">
    <source>
        <dbReference type="ARBA" id="ARBA00001947"/>
    </source>
</evidence>
<evidence type="ECO:0000256" key="7">
    <source>
        <dbReference type="ARBA" id="ARBA00023239"/>
    </source>
</evidence>
<keyword evidence="5 9" id="KW-0479">Metal-binding</keyword>
<dbReference type="GO" id="GO:0008270">
    <property type="term" value="F:zinc ion binding"/>
    <property type="evidence" value="ECO:0007669"/>
    <property type="project" value="UniProtKB-UniRule"/>
</dbReference>
<dbReference type="Pfam" id="PF00194">
    <property type="entry name" value="Carb_anhydrase"/>
    <property type="match status" value="1"/>
</dbReference>
<dbReference type="AlphaFoldDB" id="A0A9P7KE04"/>
<keyword evidence="6 9" id="KW-0862">Zinc</keyword>
<dbReference type="Proteomes" id="UP000775547">
    <property type="component" value="Unassembled WGS sequence"/>
</dbReference>
<dbReference type="OrthoDB" id="429145at2759"/>
<reference evidence="11" key="2">
    <citation type="submission" date="2021-10" db="EMBL/GenBank/DDBJ databases">
        <title>Phylogenomics reveals ancestral predisposition of the termite-cultivated fungus Termitomyces towards a domesticated lifestyle.</title>
        <authorList>
            <person name="Auxier B."/>
            <person name="Grum-Grzhimaylo A."/>
            <person name="Cardenas M.E."/>
            <person name="Lodge J.D."/>
            <person name="Laessoe T."/>
            <person name="Pedersen O."/>
            <person name="Smith M.E."/>
            <person name="Kuyper T.W."/>
            <person name="Franco-Molano E.A."/>
            <person name="Baroni T.J."/>
            <person name="Aanen D.K."/>
        </authorList>
    </citation>
    <scope>NUCLEOTIDE SEQUENCE</scope>
    <source>
        <strain evidence="11">AP01</strain>
        <tissue evidence="11">Mycelium</tissue>
    </source>
</reference>
<comment type="cofactor">
    <cofactor evidence="1 9">
        <name>Zn(2+)</name>
        <dbReference type="ChEBI" id="CHEBI:29105"/>
    </cofactor>
</comment>
<keyword evidence="9" id="KW-0732">Signal</keyword>
<dbReference type="InterPro" id="IPR001148">
    <property type="entry name" value="CA_dom"/>
</dbReference>
<name>A0A9P7KE04_9AGAR</name>
<feature type="signal peptide" evidence="9">
    <location>
        <begin position="1"/>
        <end position="22"/>
    </location>
</feature>
<dbReference type="PANTHER" id="PTHR18952">
    <property type="entry name" value="CARBONIC ANHYDRASE"/>
    <property type="match status" value="1"/>
</dbReference>
<evidence type="ECO:0000256" key="4">
    <source>
        <dbReference type="ARBA" id="ARBA00012925"/>
    </source>
</evidence>
<comment type="similarity">
    <text evidence="3 9">Belongs to the alpha-carbonic anhydrase family.</text>
</comment>
<evidence type="ECO:0000256" key="9">
    <source>
        <dbReference type="RuleBase" id="RU367011"/>
    </source>
</evidence>
<dbReference type="SMART" id="SM01057">
    <property type="entry name" value="Carb_anhydrase"/>
    <property type="match status" value="1"/>
</dbReference>
<proteinExistence type="inferred from homology"/>
<dbReference type="EC" id="4.2.1.1" evidence="4 9"/>
<protein>
    <recommendedName>
        <fullName evidence="4 9">Carbonic anhydrase</fullName>
        <ecNumber evidence="4 9">4.2.1.1</ecNumber>
    </recommendedName>
</protein>
<accession>A0A9P7KE04</accession>
<evidence type="ECO:0000256" key="8">
    <source>
        <dbReference type="ARBA" id="ARBA00048348"/>
    </source>
</evidence>
<evidence type="ECO:0000259" key="10">
    <source>
        <dbReference type="PROSITE" id="PS51144"/>
    </source>
</evidence>
<evidence type="ECO:0000256" key="3">
    <source>
        <dbReference type="ARBA" id="ARBA00010718"/>
    </source>
</evidence>